<proteinExistence type="predicted"/>
<dbReference type="AlphaFoldDB" id="A0A1G6WJ07"/>
<dbReference type="EMBL" id="FMZH01000007">
    <property type="protein sequence ID" value="SDD65950.1"/>
    <property type="molecule type" value="Genomic_DNA"/>
</dbReference>
<accession>A0A1G6WJ07</accession>
<dbReference type="NCBIfam" id="TIGR04183">
    <property type="entry name" value="Por_Secre_tail"/>
    <property type="match status" value="1"/>
</dbReference>
<keyword evidence="3" id="KW-1185">Reference proteome</keyword>
<dbReference type="RefSeq" id="WP_090770175.1">
    <property type="nucleotide sequence ID" value="NZ_FMZH01000007.1"/>
</dbReference>
<evidence type="ECO:0000313" key="2">
    <source>
        <dbReference type="EMBL" id="SDD65950.1"/>
    </source>
</evidence>
<reference evidence="3" key="1">
    <citation type="submission" date="2016-10" db="EMBL/GenBank/DDBJ databases">
        <authorList>
            <person name="Varghese N."/>
            <person name="Submissions S."/>
        </authorList>
    </citation>
    <scope>NUCLEOTIDE SEQUENCE [LARGE SCALE GENOMIC DNA]</scope>
    <source>
        <strain evidence="3">DSM 18609</strain>
    </source>
</reference>
<organism evidence="2 3">
    <name type="scientific">Pedobacter soli</name>
    <dbReference type="NCBI Taxonomy" id="390242"/>
    <lineage>
        <taxon>Bacteria</taxon>
        <taxon>Pseudomonadati</taxon>
        <taxon>Bacteroidota</taxon>
        <taxon>Sphingobacteriia</taxon>
        <taxon>Sphingobacteriales</taxon>
        <taxon>Sphingobacteriaceae</taxon>
        <taxon>Pedobacter</taxon>
    </lineage>
</organism>
<dbReference type="Pfam" id="PF18962">
    <property type="entry name" value="Por_Secre_tail"/>
    <property type="match status" value="1"/>
</dbReference>
<feature type="domain" description="Secretion system C-terminal sorting" evidence="1">
    <location>
        <begin position="78"/>
        <end position="151"/>
    </location>
</feature>
<evidence type="ECO:0000313" key="3">
    <source>
        <dbReference type="Proteomes" id="UP000199455"/>
    </source>
</evidence>
<dbReference type="InterPro" id="IPR026444">
    <property type="entry name" value="Secre_tail"/>
</dbReference>
<protein>
    <submittedName>
        <fullName evidence="2">Por secretion system C-terminal sorting domain-containing protein</fullName>
    </submittedName>
</protein>
<dbReference type="Proteomes" id="UP000199455">
    <property type="component" value="Unassembled WGS sequence"/>
</dbReference>
<name>A0A1G6WJ07_9SPHI</name>
<sequence>MPKVYLLLLAIVFCYVPVQVRAQKLNFSYDASGNQSERRWVCINCRPAAGLLAEKKLSTGISPAQNEGDGITEKTLKVYPNPVSESVNVSWTLPNRAYVKSMEVIGMGGNRVFTGKYSPEDKNTQIVLNKIPPGTYLLVIKYSDSTSESVKLIKI</sequence>
<dbReference type="STRING" id="390242.SAMN04488024_10739"/>
<evidence type="ECO:0000259" key="1">
    <source>
        <dbReference type="Pfam" id="PF18962"/>
    </source>
</evidence>
<gene>
    <name evidence="2" type="ORF">SAMN04488024_10739</name>
</gene>